<reference evidence="6 7" key="1">
    <citation type="submission" date="2012-03" db="EMBL/GenBank/DDBJ databases">
        <title>The Genome Sequence of Bartonella elizabethae F9251.</title>
        <authorList>
            <consortium name="The Broad Institute Genome Sequencing Platform"/>
            <consortium name="The Broad Institute Genome Sequencing Center for Infectious Disease"/>
            <person name="Feldgarden M."/>
            <person name="Kirby J."/>
            <person name="Kosoy M."/>
            <person name="Birtles R."/>
            <person name="Probert W.S."/>
            <person name="Chiaraviglio L."/>
            <person name="Young S.K."/>
            <person name="Zeng Q."/>
            <person name="Gargeya S."/>
            <person name="Fitzgerald M."/>
            <person name="Haas B."/>
            <person name="Abouelleil A."/>
            <person name="Alvarado L."/>
            <person name="Arachchi H.M."/>
            <person name="Berlin A."/>
            <person name="Chapman S.B."/>
            <person name="Gearin G."/>
            <person name="Goldberg J."/>
            <person name="Griggs A."/>
            <person name="Gujja S."/>
            <person name="Hansen M."/>
            <person name="Heiman D."/>
            <person name="Howarth C."/>
            <person name="Larimer J."/>
            <person name="Lui A."/>
            <person name="MacDonald P.J.P."/>
            <person name="McCowen C."/>
            <person name="Montmayeur A."/>
            <person name="Murphy C."/>
            <person name="Neiman D."/>
            <person name="Pearson M."/>
            <person name="Priest M."/>
            <person name="Roberts A."/>
            <person name="Saif S."/>
            <person name="Shea T."/>
            <person name="Sisk P."/>
            <person name="Stolte C."/>
            <person name="Sykes S."/>
            <person name="Wortman J."/>
            <person name="Nusbaum C."/>
            <person name="Birren B."/>
        </authorList>
    </citation>
    <scope>NUCLEOTIDE SEQUENCE [LARGE SCALE GENOMIC DNA]</scope>
    <source>
        <strain evidence="6 7">F9251</strain>
    </source>
</reference>
<evidence type="ECO:0000313" key="7">
    <source>
        <dbReference type="Proteomes" id="UP000008941"/>
    </source>
</evidence>
<sequence>AKHMLNKVMLIGHLGANPESKTMPSGGEVVNFRMATSESYTDKATNKRIDKTEWHSIVVFNPHLAKIALQYLNKGSKVYIEGQLQTRKWQDKNGIDRYTTEIILPKYKGELKLLDNKNNDDQEPSSAYASIHRPLDMPTNSLNDDVPF</sequence>
<feature type="non-terminal residue" evidence="6">
    <location>
        <position position="1"/>
    </location>
</feature>
<dbReference type="PROSITE" id="PS50935">
    <property type="entry name" value="SSB"/>
    <property type="match status" value="1"/>
</dbReference>
<dbReference type="Gene3D" id="2.40.50.140">
    <property type="entry name" value="Nucleic acid-binding proteins"/>
    <property type="match status" value="1"/>
</dbReference>
<dbReference type="CDD" id="cd04496">
    <property type="entry name" value="SSB_OBF"/>
    <property type="match status" value="1"/>
</dbReference>
<dbReference type="GO" id="GO:0003697">
    <property type="term" value="F:single-stranded DNA binding"/>
    <property type="evidence" value="ECO:0007669"/>
    <property type="project" value="InterPro"/>
</dbReference>
<proteinExistence type="inferred from homology"/>
<dbReference type="AlphaFoldDB" id="J1KCM1"/>
<dbReference type="Proteomes" id="UP000008941">
    <property type="component" value="Unassembled WGS sequence"/>
</dbReference>
<dbReference type="InterPro" id="IPR012340">
    <property type="entry name" value="NA-bd_OB-fold"/>
</dbReference>
<dbReference type="HOGENOM" id="CLU_1753442_0_0_5"/>
<dbReference type="Pfam" id="PF00436">
    <property type="entry name" value="SSB"/>
    <property type="match status" value="1"/>
</dbReference>
<dbReference type="InterPro" id="IPR011344">
    <property type="entry name" value="ssDNA-bd"/>
</dbReference>
<accession>J1KCM1</accession>
<dbReference type="PANTHER" id="PTHR10302">
    <property type="entry name" value="SINGLE-STRANDED DNA-BINDING PROTEIN"/>
    <property type="match status" value="1"/>
</dbReference>
<gene>
    <name evidence="6" type="ORF">MEE_00824</name>
</gene>
<dbReference type="EMBL" id="AIMF01000013">
    <property type="protein sequence ID" value="EJF95587.1"/>
    <property type="molecule type" value="Genomic_DNA"/>
</dbReference>
<dbReference type="STRING" id="807.GCA_002022705_01600"/>
<protein>
    <recommendedName>
        <fullName evidence="4">Single-stranded DNA-binding protein</fullName>
    </recommendedName>
</protein>
<dbReference type="GO" id="GO:0006260">
    <property type="term" value="P:DNA replication"/>
    <property type="evidence" value="ECO:0007669"/>
    <property type="project" value="InterPro"/>
</dbReference>
<evidence type="ECO:0000256" key="1">
    <source>
        <dbReference type="ARBA" id="ARBA00023125"/>
    </source>
</evidence>
<keyword evidence="1 3" id="KW-0238">DNA-binding</keyword>
<evidence type="ECO:0000256" key="4">
    <source>
        <dbReference type="RuleBase" id="RU000524"/>
    </source>
</evidence>
<evidence type="ECO:0000256" key="5">
    <source>
        <dbReference type="SAM" id="MobiDB-lite"/>
    </source>
</evidence>
<organism evidence="6 7">
    <name type="scientific">Bartonella elizabethae F9251 = ATCC 49927</name>
    <dbReference type="NCBI Taxonomy" id="1094555"/>
    <lineage>
        <taxon>Bacteria</taxon>
        <taxon>Pseudomonadati</taxon>
        <taxon>Pseudomonadota</taxon>
        <taxon>Alphaproteobacteria</taxon>
        <taxon>Hyphomicrobiales</taxon>
        <taxon>Bartonellaceae</taxon>
        <taxon>Bartonella</taxon>
    </lineage>
</organism>
<dbReference type="GO" id="GO:0006310">
    <property type="term" value="P:DNA recombination"/>
    <property type="evidence" value="ECO:0007669"/>
    <property type="project" value="UniProtKB-KW"/>
</dbReference>
<dbReference type="InterPro" id="IPR000424">
    <property type="entry name" value="Primosome_PriB/ssb"/>
</dbReference>
<dbReference type="PATRIC" id="fig|1094555.3.peg.931"/>
<dbReference type="PANTHER" id="PTHR10302:SF27">
    <property type="entry name" value="SINGLE-STRANDED DNA-BINDING PROTEIN"/>
    <property type="match status" value="1"/>
</dbReference>
<dbReference type="GO" id="GO:0009295">
    <property type="term" value="C:nucleoid"/>
    <property type="evidence" value="ECO:0007669"/>
    <property type="project" value="TreeGrafter"/>
</dbReference>
<keyword evidence="2" id="KW-0233">DNA recombination</keyword>
<feature type="compositionally biased region" description="Polar residues" evidence="5">
    <location>
        <begin position="138"/>
        <end position="148"/>
    </location>
</feature>
<dbReference type="NCBIfam" id="TIGR00621">
    <property type="entry name" value="ssb"/>
    <property type="match status" value="1"/>
</dbReference>
<dbReference type="HAMAP" id="MF_00984">
    <property type="entry name" value="SSB"/>
    <property type="match status" value="1"/>
</dbReference>
<name>J1KCM1_BAREL</name>
<dbReference type="SUPFAM" id="SSF50249">
    <property type="entry name" value="Nucleic acid-binding proteins"/>
    <property type="match status" value="1"/>
</dbReference>
<evidence type="ECO:0000313" key="6">
    <source>
        <dbReference type="EMBL" id="EJF95587.1"/>
    </source>
</evidence>
<evidence type="ECO:0000256" key="3">
    <source>
        <dbReference type="PROSITE-ProRule" id="PRU00252"/>
    </source>
</evidence>
<comment type="caution">
    <text evidence="6">The sequence shown here is derived from an EMBL/GenBank/DDBJ whole genome shotgun (WGS) entry which is preliminary data.</text>
</comment>
<evidence type="ECO:0000256" key="2">
    <source>
        <dbReference type="ARBA" id="ARBA00023172"/>
    </source>
</evidence>
<feature type="region of interest" description="Disordered" evidence="5">
    <location>
        <begin position="115"/>
        <end position="148"/>
    </location>
</feature>